<evidence type="ECO:0000313" key="5">
    <source>
        <dbReference type="Proteomes" id="UP000544134"/>
    </source>
</evidence>
<feature type="compositionally biased region" description="Polar residues" evidence="1">
    <location>
        <begin position="73"/>
        <end position="82"/>
    </location>
</feature>
<dbReference type="EMBL" id="JABBGJ010000037">
    <property type="protein sequence ID" value="NMM02202.1"/>
    <property type="molecule type" value="Genomic_DNA"/>
</dbReference>
<organism evidence="4 5">
    <name type="scientific">Paraburkholderia polaris</name>
    <dbReference type="NCBI Taxonomy" id="2728848"/>
    <lineage>
        <taxon>Bacteria</taxon>
        <taxon>Pseudomonadati</taxon>
        <taxon>Pseudomonadota</taxon>
        <taxon>Betaproteobacteria</taxon>
        <taxon>Burkholderiales</taxon>
        <taxon>Burkholderiaceae</taxon>
        <taxon>Paraburkholderia</taxon>
    </lineage>
</organism>
<comment type="caution">
    <text evidence="4">The sequence shown here is derived from an EMBL/GenBank/DDBJ whole genome shotgun (WGS) entry which is preliminary data.</text>
</comment>
<feature type="domain" description="Right handed beta helix" evidence="3">
    <location>
        <begin position="148"/>
        <end position="326"/>
    </location>
</feature>
<feature type="compositionally biased region" description="Low complexity" evidence="1">
    <location>
        <begin position="49"/>
        <end position="72"/>
    </location>
</feature>
<reference evidence="4 5" key="1">
    <citation type="submission" date="2020-04" db="EMBL/GenBank/DDBJ databases">
        <title>Paraburkholderia sp. RP-4-7 isolated from soil.</title>
        <authorList>
            <person name="Dahal R.H."/>
        </authorList>
    </citation>
    <scope>NUCLEOTIDE SEQUENCE [LARGE SCALE GENOMIC DNA]</scope>
    <source>
        <strain evidence="4 5">RP-4-7</strain>
    </source>
</reference>
<sequence length="428" mass="42522">MKLNLPTTTLTALLVSCSFLAACGGGGSSDGADAAATANRLRRPGSTQPTAPASSPTAASSATPASSTTPTSGVISITQSPYNADPTGKTDSTNAIQNALTVAATNGSSVSIPAGTFVYSNVLNVAGIKVSGVGKASILKATNFNNQAVHLTGTGASLSNLAITSAATTRLSPYQTSAVWIDGATNFNVQGITITGSASVGIFNAGGQGGTIQNNTVQNTLADSITNTNGANGTLITGNLVTGSGDDGISIVSYSGSPIVQNITVKNNTINGQVWGRGMSVVGGNNITYTGNIVDNTDSYADMYISSESEYNTLGVANVTVTGNTFLHGGASQGTVTVYNSQGATYNITGVNVSGNQIVNPGFVGFQFVGNGTETGTIQNSTLYSALGSSALQNNGNSKSSFPVTATTVASVPAYTTPVAAGGAGATQ</sequence>
<keyword evidence="5" id="KW-1185">Reference proteome</keyword>
<feature type="region of interest" description="Disordered" evidence="1">
    <location>
        <begin position="41"/>
        <end position="90"/>
    </location>
</feature>
<protein>
    <recommendedName>
        <fullName evidence="3">Right handed beta helix domain-containing protein</fullName>
    </recommendedName>
</protein>
<dbReference type="Gene3D" id="2.160.20.10">
    <property type="entry name" value="Single-stranded right-handed beta-helix, Pectin lyase-like"/>
    <property type="match status" value="1"/>
</dbReference>
<dbReference type="InterPro" id="IPR006626">
    <property type="entry name" value="PbH1"/>
</dbReference>
<feature type="signal peptide" evidence="2">
    <location>
        <begin position="1"/>
        <end position="21"/>
    </location>
</feature>
<name>A0A848IIS4_9BURK</name>
<dbReference type="InterPro" id="IPR012334">
    <property type="entry name" value="Pectin_lyas_fold"/>
</dbReference>
<gene>
    <name evidence="4" type="ORF">HHL24_30290</name>
</gene>
<proteinExistence type="predicted"/>
<feature type="chain" id="PRO_5033042537" description="Right handed beta helix domain-containing protein" evidence="2">
    <location>
        <begin position="22"/>
        <end position="428"/>
    </location>
</feature>
<evidence type="ECO:0000259" key="3">
    <source>
        <dbReference type="Pfam" id="PF13229"/>
    </source>
</evidence>
<keyword evidence="2" id="KW-0732">Signal</keyword>
<dbReference type="PROSITE" id="PS51257">
    <property type="entry name" value="PROKAR_LIPOPROTEIN"/>
    <property type="match status" value="1"/>
</dbReference>
<dbReference type="Proteomes" id="UP000544134">
    <property type="component" value="Unassembled WGS sequence"/>
</dbReference>
<dbReference type="SUPFAM" id="SSF51126">
    <property type="entry name" value="Pectin lyase-like"/>
    <property type="match status" value="1"/>
</dbReference>
<dbReference type="AlphaFoldDB" id="A0A848IIS4"/>
<dbReference type="Pfam" id="PF13229">
    <property type="entry name" value="Beta_helix"/>
    <property type="match status" value="1"/>
</dbReference>
<evidence type="ECO:0000313" key="4">
    <source>
        <dbReference type="EMBL" id="NMM02202.1"/>
    </source>
</evidence>
<accession>A0A848IIS4</accession>
<dbReference type="InterPro" id="IPR011050">
    <property type="entry name" value="Pectin_lyase_fold/virulence"/>
</dbReference>
<dbReference type="SMART" id="SM00710">
    <property type="entry name" value="PbH1"/>
    <property type="match status" value="6"/>
</dbReference>
<evidence type="ECO:0000256" key="1">
    <source>
        <dbReference type="SAM" id="MobiDB-lite"/>
    </source>
</evidence>
<dbReference type="InterPro" id="IPR039448">
    <property type="entry name" value="Beta_helix"/>
</dbReference>
<evidence type="ECO:0000256" key="2">
    <source>
        <dbReference type="SAM" id="SignalP"/>
    </source>
</evidence>